<dbReference type="GO" id="GO:0009035">
    <property type="term" value="F:type I site-specific deoxyribonuclease activity"/>
    <property type="evidence" value="ECO:0007669"/>
    <property type="project" value="UniProtKB-EC"/>
</dbReference>
<dbReference type="GO" id="GO:0003677">
    <property type="term" value="F:DNA binding"/>
    <property type="evidence" value="ECO:0007669"/>
    <property type="project" value="UniProtKB-KW"/>
</dbReference>
<feature type="domain" description="Restriction endonuclease type I HsdR N-terminal" evidence="1">
    <location>
        <begin position="63"/>
        <end position="126"/>
    </location>
</feature>
<evidence type="ECO:0000259" key="1">
    <source>
        <dbReference type="Pfam" id="PF04313"/>
    </source>
</evidence>
<dbReference type="GO" id="GO:0009307">
    <property type="term" value="P:DNA restriction-modification system"/>
    <property type="evidence" value="ECO:0007669"/>
    <property type="project" value="UniProtKB-KW"/>
</dbReference>
<dbReference type="Pfam" id="PF04313">
    <property type="entry name" value="HSDR_N"/>
    <property type="match status" value="1"/>
</dbReference>
<dbReference type="InterPro" id="IPR017035">
    <property type="entry name" value="UCP035009_HsdR_All3000-type"/>
</dbReference>
<keyword evidence="3" id="KW-1185">Reference proteome</keyword>
<name>A0A1N6GZH5_9LACT</name>
<dbReference type="InterPro" id="IPR007409">
    <property type="entry name" value="Restrct_endonuc_type1_HsdR_N"/>
</dbReference>
<gene>
    <name evidence="2" type="ORF">SAMN05878443_1535</name>
</gene>
<organism evidence="2 3">
    <name type="scientific">Carnobacterium alterfunditum</name>
    <dbReference type="NCBI Taxonomy" id="28230"/>
    <lineage>
        <taxon>Bacteria</taxon>
        <taxon>Bacillati</taxon>
        <taxon>Bacillota</taxon>
        <taxon>Bacilli</taxon>
        <taxon>Lactobacillales</taxon>
        <taxon>Carnobacteriaceae</taxon>
        <taxon>Carnobacterium</taxon>
    </lineage>
</organism>
<dbReference type="STRING" id="28230.SAMN05878443_1535"/>
<evidence type="ECO:0000313" key="3">
    <source>
        <dbReference type="Proteomes" id="UP000184758"/>
    </source>
</evidence>
<dbReference type="eggNOG" id="COG4748">
    <property type="taxonomic scope" value="Bacteria"/>
</dbReference>
<evidence type="ECO:0000313" key="2">
    <source>
        <dbReference type="EMBL" id="SIO12973.1"/>
    </source>
</evidence>
<dbReference type="PIRSF" id="PIRSF035009">
    <property type="entry name" value="UCP035009_HSDR_N"/>
    <property type="match status" value="1"/>
</dbReference>
<proteinExistence type="predicted"/>
<dbReference type="GO" id="GO:0005524">
    <property type="term" value="F:ATP binding"/>
    <property type="evidence" value="ECO:0007669"/>
    <property type="project" value="UniProtKB-KW"/>
</dbReference>
<protein>
    <recommendedName>
        <fullName evidence="1">Restriction endonuclease type I HsdR N-terminal domain-containing protein</fullName>
    </recommendedName>
</protein>
<dbReference type="EMBL" id="FSRN01000001">
    <property type="protein sequence ID" value="SIO12973.1"/>
    <property type="molecule type" value="Genomic_DNA"/>
</dbReference>
<dbReference type="RefSeq" id="WP_342741933.1">
    <property type="nucleotide sequence ID" value="NZ_FSRN01000001.1"/>
</dbReference>
<sequence>MEKFKQEVMMLAERSKLVKEKLLTEESTKTSLIMPFFQMLGYDVFNPSEFVPEYIADIGIKKGEKIDYAIMSNDKPIILIEAKSVNDKLTTHGSQLFRYFHTSSARFAILTNGIIYQFFTDLDEPNKMDQKPFFTFNLEKIKDSSLSELIKFKKDGFNLESIFTTASDLKYLNLFKEYFETEYETVSEDFVKFFIGKIYEGKATRNTIDKFTPIVQTGLKQFVSEKVSSKINDALKTTSETHIETTIIDTIPEKEETLELVDTDIETTEEEIQGFGIVKAILFETVDPERIFYRDNKSYFNVLLDNSIRKWIVRLNFNTNRKLIQFNDDSSEKIVLDNEIDILKYKDRIIEISKRFL</sequence>
<dbReference type="Proteomes" id="UP000184758">
    <property type="component" value="Unassembled WGS sequence"/>
</dbReference>
<dbReference type="AlphaFoldDB" id="A0A1N6GZH5"/>
<reference evidence="3" key="1">
    <citation type="submission" date="2016-11" db="EMBL/GenBank/DDBJ databases">
        <authorList>
            <person name="Varghese N."/>
            <person name="Submissions S."/>
        </authorList>
    </citation>
    <scope>NUCLEOTIDE SEQUENCE [LARGE SCALE GENOMIC DNA]</scope>
    <source>
        <strain evidence="3">313</strain>
    </source>
</reference>
<accession>A0A1N6GZH5</accession>
<dbReference type="Gene3D" id="3.90.1570.30">
    <property type="match status" value="1"/>
</dbReference>